<organism evidence="4 5">
    <name type="scientific">Actinoplanes nipponensis</name>
    <dbReference type="NCBI Taxonomy" id="135950"/>
    <lineage>
        <taxon>Bacteria</taxon>
        <taxon>Bacillati</taxon>
        <taxon>Actinomycetota</taxon>
        <taxon>Actinomycetes</taxon>
        <taxon>Micromonosporales</taxon>
        <taxon>Micromonosporaceae</taxon>
        <taxon>Actinoplanes</taxon>
    </lineage>
</organism>
<feature type="compositionally biased region" description="Low complexity" evidence="2">
    <location>
        <begin position="11"/>
        <end position="21"/>
    </location>
</feature>
<dbReference type="AlphaFoldDB" id="A0A919JG81"/>
<dbReference type="GO" id="GO:0004674">
    <property type="term" value="F:protein serine/threonine kinase activity"/>
    <property type="evidence" value="ECO:0007669"/>
    <property type="project" value="UniProtKB-KW"/>
</dbReference>
<proteinExistence type="predicted"/>
<sequence>MATPESPLTQPGAVLGAAPAPGPAELLTSDFTATEVTELRHGLRRHAATAGLHDDALDDFVTAVNELVTNAVRHGGGQGSLRLTLDGDTLIADVTDRGAGFAGPPPVAAAPPAADVPGGRGILLARRLTDTLMISDGPDGVTVTVTRCLTAPMTAPPRS</sequence>
<dbReference type="InterPro" id="IPR050267">
    <property type="entry name" value="Anti-sigma-factor_SerPK"/>
</dbReference>
<dbReference type="Gene3D" id="3.30.565.10">
    <property type="entry name" value="Histidine kinase-like ATPase, C-terminal domain"/>
    <property type="match status" value="1"/>
</dbReference>
<evidence type="ECO:0000256" key="2">
    <source>
        <dbReference type="SAM" id="MobiDB-lite"/>
    </source>
</evidence>
<dbReference type="Pfam" id="PF13581">
    <property type="entry name" value="HATPase_c_2"/>
    <property type="match status" value="1"/>
</dbReference>
<protein>
    <recommendedName>
        <fullName evidence="3">Histidine kinase/HSP90-like ATPase domain-containing protein</fullName>
    </recommendedName>
</protein>
<dbReference type="EMBL" id="BOMQ01000030">
    <property type="protein sequence ID" value="GIE49088.1"/>
    <property type="molecule type" value="Genomic_DNA"/>
</dbReference>
<dbReference type="SUPFAM" id="SSF55874">
    <property type="entry name" value="ATPase domain of HSP90 chaperone/DNA topoisomerase II/histidine kinase"/>
    <property type="match status" value="1"/>
</dbReference>
<keyword evidence="5" id="KW-1185">Reference proteome</keyword>
<name>A0A919JG81_9ACTN</name>
<dbReference type="InterPro" id="IPR036890">
    <property type="entry name" value="HATPase_C_sf"/>
</dbReference>
<dbReference type="InterPro" id="IPR003594">
    <property type="entry name" value="HATPase_dom"/>
</dbReference>
<evidence type="ECO:0000256" key="1">
    <source>
        <dbReference type="ARBA" id="ARBA00022527"/>
    </source>
</evidence>
<dbReference type="PANTHER" id="PTHR35526">
    <property type="entry name" value="ANTI-SIGMA-F FACTOR RSBW-RELATED"/>
    <property type="match status" value="1"/>
</dbReference>
<evidence type="ECO:0000259" key="3">
    <source>
        <dbReference type="Pfam" id="PF13581"/>
    </source>
</evidence>
<dbReference type="Proteomes" id="UP000647172">
    <property type="component" value="Unassembled WGS sequence"/>
</dbReference>
<keyword evidence="1" id="KW-0808">Transferase</keyword>
<dbReference type="PANTHER" id="PTHR35526:SF3">
    <property type="entry name" value="ANTI-SIGMA-F FACTOR RSBW"/>
    <property type="match status" value="1"/>
</dbReference>
<reference evidence="4" key="1">
    <citation type="submission" date="2021-01" db="EMBL/GenBank/DDBJ databases">
        <title>Whole genome shotgun sequence of Actinoplanes nipponensis NBRC 14063.</title>
        <authorList>
            <person name="Komaki H."/>
            <person name="Tamura T."/>
        </authorList>
    </citation>
    <scope>NUCLEOTIDE SEQUENCE</scope>
    <source>
        <strain evidence="4">NBRC 14063</strain>
    </source>
</reference>
<dbReference type="CDD" id="cd16936">
    <property type="entry name" value="HATPase_RsbW-like"/>
    <property type="match status" value="1"/>
</dbReference>
<feature type="domain" description="Histidine kinase/HSP90-like ATPase" evidence="3">
    <location>
        <begin position="33"/>
        <end position="146"/>
    </location>
</feature>
<feature type="region of interest" description="Disordered" evidence="2">
    <location>
        <begin position="1"/>
        <end position="21"/>
    </location>
</feature>
<gene>
    <name evidence="4" type="ORF">Ani05nite_26220</name>
</gene>
<keyword evidence="1" id="KW-0418">Kinase</keyword>
<evidence type="ECO:0000313" key="4">
    <source>
        <dbReference type="EMBL" id="GIE49088.1"/>
    </source>
</evidence>
<accession>A0A919JG81</accession>
<keyword evidence="1" id="KW-0723">Serine/threonine-protein kinase</keyword>
<evidence type="ECO:0000313" key="5">
    <source>
        <dbReference type="Proteomes" id="UP000647172"/>
    </source>
</evidence>
<comment type="caution">
    <text evidence="4">The sequence shown here is derived from an EMBL/GenBank/DDBJ whole genome shotgun (WGS) entry which is preliminary data.</text>
</comment>
<dbReference type="RefSeq" id="WP_203768268.1">
    <property type="nucleotide sequence ID" value="NZ_BAAAYJ010000052.1"/>
</dbReference>